<proteinExistence type="predicted"/>
<dbReference type="PANTHER" id="PTHR45138">
    <property type="entry name" value="REGULATORY COMPONENTS OF SENSORY TRANSDUCTION SYSTEM"/>
    <property type="match status" value="1"/>
</dbReference>
<feature type="transmembrane region" description="Helical" evidence="3">
    <location>
        <begin position="85"/>
        <end position="109"/>
    </location>
</feature>
<keyword evidence="3" id="KW-0812">Transmembrane</keyword>
<dbReference type="CDD" id="cd01949">
    <property type="entry name" value="GGDEF"/>
    <property type="match status" value="1"/>
</dbReference>
<keyword evidence="3" id="KW-0472">Membrane</keyword>
<evidence type="ECO:0000256" key="1">
    <source>
        <dbReference type="ARBA" id="ARBA00012528"/>
    </source>
</evidence>
<evidence type="ECO:0000256" key="2">
    <source>
        <dbReference type="ARBA" id="ARBA00034247"/>
    </source>
</evidence>
<feature type="transmembrane region" description="Helical" evidence="3">
    <location>
        <begin position="121"/>
        <end position="144"/>
    </location>
</feature>
<dbReference type="EC" id="2.7.7.65" evidence="1"/>
<evidence type="ECO:0000256" key="3">
    <source>
        <dbReference type="SAM" id="Phobius"/>
    </source>
</evidence>
<dbReference type="PROSITE" id="PS50887">
    <property type="entry name" value="GGDEF"/>
    <property type="match status" value="1"/>
</dbReference>
<dbReference type="PANTHER" id="PTHR45138:SF9">
    <property type="entry name" value="DIGUANYLATE CYCLASE DGCM-RELATED"/>
    <property type="match status" value="1"/>
</dbReference>
<dbReference type="Pfam" id="PF05230">
    <property type="entry name" value="MASE2"/>
    <property type="match status" value="1"/>
</dbReference>
<dbReference type="GO" id="GO:0043709">
    <property type="term" value="P:cell adhesion involved in single-species biofilm formation"/>
    <property type="evidence" value="ECO:0007669"/>
    <property type="project" value="TreeGrafter"/>
</dbReference>
<protein>
    <recommendedName>
        <fullName evidence="1">diguanylate cyclase</fullName>
        <ecNumber evidence="1">2.7.7.65</ecNumber>
    </recommendedName>
</protein>
<dbReference type="Pfam" id="PF00990">
    <property type="entry name" value="GGDEF"/>
    <property type="match status" value="1"/>
</dbReference>
<dbReference type="InterPro" id="IPR043128">
    <property type="entry name" value="Rev_trsase/Diguanyl_cyclase"/>
</dbReference>
<dbReference type="Proteomes" id="UP000886602">
    <property type="component" value="Unassembled WGS sequence"/>
</dbReference>
<feature type="domain" description="GGDEF" evidence="4">
    <location>
        <begin position="219"/>
        <end position="353"/>
    </location>
</feature>
<dbReference type="GO" id="GO:0005886">
    <property type="term" value="C:plasma membrane"/>
    <property type="evidence" value="ECO:0007669"/>
    <property type="project" value="TreeGrafter"/>
</dbReference>
<comment type="caution">
    <text evidence="5">The sequence shown here is derived from an EMBL/GenBank/DDBJ whole genome shotgun (WGS) entry which is preliminary data.</text>
</comment>
<feature type="transmembrane region" description="Helical" evidence="3">
    <location>
        <begin position="150"/>
        <end position="172"/>
    </location>
</feature>
<dbReference type="GO" id="GO:1902201">
    <property type="term" value="P:negative regulation of bacterial-type flagellum-dependent cell motility"/>
    <property type="evidence" value="ECO:0007669"/>
    <property type="project" value="TreeGrafter"/>
</dbReference>
<dbReference type="SUPFAM" id="SSF55073">
    <property type="entry name" value="Nucleotide cyclase"/>
    <property type="match status" value="1"/>
</dbReference>
<dbReference type="FunFam" id="3.30.70.270:FF:000001">
    <property type="entry name" value="Diguanylate cyclase domain protein"/>
    <property type="match status" value="1"/>
</dbReference>
<evidence type="ECO:0000313" key="5">
    <source>
        <dbReference type="EMBL" id="MBK7425367.1"/>
    </source>
</evidence>
<reference evidence="5" key="1">
    <citation type="submission" date="2020-10" db="EMBL/GenBank/DDBJ databases">
        <title>Connecting structure to function with the recovery of over 1000 high-quality activated sludge metagenome-assembled genomes encoding full-length rRNA genes using long-read sequencing.</title>
        <authorList>
            <person name="Singleton C.M."/>
            <person name="Petriglieri F."/>
            <person name="Kristensen J.M."/>
            <person name="Kirkegaard R.H."/>
            <person name="Michaelsen T.Y."/>
            <person name="Andersen M.H."/>
            <person name="Karst S.M."/>
            <person name="Dueholm M.S."/>
            <person name="Nielsen P.H."/>
            <person name="Albertsen M."/>
        </authorList>
    </citation>
    <scope>NUCLEOTIDE SEQUENCE</scope>
    <source>
        <strain evidence="5">EsbW_18-Q3-R4-48_MAXAC.044</strain>
    </source>
</reference>
<dbReference type="InterPro" id="IPR029787">
    <property type="entry name" value="Nucleotide_cyclase"/>
</dbReference>
<sequence length="356" mass="39363">MTLSANPKPQSGSRLSRRVYLPRVIGLALGGLCVGAAIPAEVHSTHWIFLLLLTHALLWPHLAYLRCSRSTDPRDAEKTNLLIDSLMGGFWVVAMQGNLLPSVLIVSMLSMNNAATGGVRFLSRGLLAQVIGALLAWAILGWHFRPESSFLVQMACVPFLVVYPLVIGMVTLRLAHQLNMQRTELHWLSENDALSGIYNRRFFEQRIAQEFENFKRHHSPISLIVADIDRFKNINDSFGHPVGDSVIRMVGQVFRQQVRLGDVAARIGGDEFVVLMPFTGTSEALELVKRLQSDFSQALAVDHRLLGTSLSFGIAAPQTDMKSHEKWMELADKALYRAKAGKLGSVEVAGTESPQA</sequence>
<dbReference type="InterPro" id="IPR050469">
    <property type="entry name" value="Diguanylate_Cyclase"/>
</dbReference>
<keyword evidence="3" id="KW-1133">Transmembrane helix</keyword>
<dbReference type="EMBL" id="JADJNC010000067">
    <property type="protein sequence ID" value="MBK7425367.1"/>
    <property type="molecule type" value="Genomic_DNA"/>
</dbReference>
<dbReference type="NCBIfam" id="TIGR00254">
    <property type="entry name" value="GGDEF"/>
    <property type="match status" value="1"/>
</dbReference>
<feature type="transmembrane region" description="Helical" evidence="3">
    <location>
        <begin position="20"/>
        <end position="40"/>
    </location>
</feature>
<dbReference type="InterPro" id="IPR000160">
    <property type="entry name" value="GGDEF_dom"/>
</dbReference>
<gene>
    <name evidence="5" type="ORF">IPJ48_21075</name>
</gene>
<evidence type="ECO:0000259" key="4">
    <source>
        <dbReference type="PROSITE" id="PS50887"/>
    </source>
</evidence>
<dbReference type="Gene3D" id="3.30.70.270">
    <property type="match status" value="1"/>
</dbReference>
<evidence type="ECO:0000313" key="6">
    <source>
        <dbReference type="Proteomes" id="UP000886602"/>
    </source>
</evidence>
<accession>A0A9D7FGV1</accession>
<name>A0A9D7FGV1_9RHOO</name>
<organism evidence="5 6">
    <name type="scientific">Candidatus Propionivibrio dominans</name>
    <dbReference type="NCBI Taxonomy" id="2954373"/>
    <lineage>
        <taxon>Bacteria</taxon>
        <taxon>Pseudomonadati</taxon>
        <taxon>Pseudomonadota</taxon>
        <taxon>Betaproteobacteria</taxon>
        <taxon>Rhodocyclales</taxon>
        <taxon>Rhodocyclaceae</taxon>
        <taxon>Propionivibrio</taxon>
    </lineage>
</organism>
<dbReference type="SMART" id="SM00267">
    <property type="entry name" value="GGDEF"/>
    <property type="match status" value="1"/>
</dbReference>
<dbReference type="AlphaFoldDB" id="A0A9D7FGV1"/>
<comment type="catalytic activity">
    <reaction evidence="2">
        <text>2 GTP = 3',3'-c-di-GMP + 2 diphosphate</text>
        <dbReference type="Rhea" id="RHEA:24898"/>
        <dbReference type="ChEBI" id="CHEBI:33019"/>
        <dbReference type="ChEBI" id="CHEBI:37565"/>
        <dbReference type="ChEBI" id="CHEBI:58805"/>
        <dbReference type="EC" id="2.7.7.65"/>
    </reaction>
</comment>
<dbReference type="InterPro" id="IPR007894">
    <property type="entry name" value="MASE2"/>
</dbReference>
<dbReference type="GO" id="GO:0052621">
    <property type="term" value="F:diguanylate cyclase activity"/>
    <property type="evidence" value="ECO:0007669"/>
    <property type="project" value="UniProtKB-EC"/>
</dbReference>